<sequence length="46" mass="5295">MKVKYGERGTFDPVKAAKGLIELYNKFNNPNVLDNQENDKIKDKPN</sequence>
<keyword evidence="2" id="KW-1185">Reference proteome</keyword>
<name>A0ABU8FH81_9BACI</name>
<reference evidence="1 2" key="1">
    <citation type="submission" date="2024-01" db="EMBL/GenBank/DDBJ databases">
        <title>Seven novel Bacillus-like species.</title>
        <authorList>
            <person name="Liu G."/>
        </authorList>
    </citation>
    <scope>NUCLEOTIDE SEQUENCE [LARGE SCALE GENOMIC DNA]</scope>
    <source>
        <strain evidence="1 2">FJAT-51639</strain>
    </source>
</reference>
<accession>A0ABU8FH81</accession>
<evidence type="ECO:0000313" key="2">
    <source>
        <dbReference type="Proteomes" id="UP001372526"/>
    </source>
</evidence>
<dbReference type="EMBL" id="JBAWSX010000006">
    <property type="protein sequence ID" value="MEI4802048.1"/>
    <property type="molecule type" value="Genomic_DNA"/>
</dbReference>
<organism evidence="1 2">
    <name type="scientific">Bacillus bruguierae</name>
    <dbReference type="NCBI Taxonomy" id="3127667"/>
    <lineage>
        <taxon>Bacteria</taxon>
        <taxon>Bacillati</taxon>
        <taxon>Bacillota</taxon>
        <taxon>Bacilli</taxon>
        <taxon>Bacillales</taxon>
        <taxon>Bacillaceae</taxon>
        <taxon>Bacillus</taxon>
    </lineage>
</organism>
<dbReference type="RefSeq" id="WP_170857714.1">
    <property type="nucleotide sequence ID" value="NZ_JBAWSX010000006.1"/>
</dbReference>
<dbReference type="Proteomes" id="UP001372526">
    <property type="component" value="Unassembled WGS sequence"/>
</dbReference>
<protein>
    <submittedName>
        <fullName evidence="1">Uncharacterized protein</fullName>
    </submittedName>
</protein>
<gene>
    <name evidence="1" type="ORF">WAZ07_12065</name>
</gene>
<proteinExistence type="predicted"/>
<comment type="caution">
    <text evidence="1">The sequence shown here is derived from an EMBL/GenBank/DDBJ whole genome shotgun (WGS) entry which is preliminary data.</text>
</comment>
<evidence type="ECO:0000313" key="1">
    <source>
        <dbReference type="EMBL" id="MEI4802048.1"/>
    </source>
</evidence>